<comment type="caution">
    <text evidence="1">The sequence shown here is derived from an EMBL/GenBank/DDBJ whole genome shotgun (WGS) entry which is preliminary data.</text>
</comment>
<accession>A0A5N6JTK6</accession>
<gene>
    <name evidence="1" type="ORF">EYC80_008138</name>
</gene>
<dbReference type="Proteomes" id="UP000326757">
    <property type="component" value="Unassembled WGS sequence"/>
</dbReference>
<keyword evidence="2" id="KW-1185">Reference proteome</keyword>
<organism evidence="1 2">
    <name type="scientific">Monilinia laxa</name>
    <name type="common">Brown rot fungus</name>
    <name type="synonym">Sclerotinia laxa</name>
    <dbReference type="NCBI Taxonomy" id="61186"/>
    <lineage>
        <taxon>Eukaryota</taxon>
        <taxon>Fungi</taxon>
        <taxon>Dikarya</taxon>
        <taxon>Ascomycota</taxon>
        <taxon>Pezizomycotina</taxon>
        <taxon>Leotiomycetes</taxon>
        <taxon>Helotiales</taxon>
        <taxon>Sclerotiniaceae</taxon>
        <taxon>Monilinia</taxon>
    </lineage>
</organism>
<reference evidence="1 2" key="1">
    <citation type="submission" date="2019-06" db="EMBL/GenBank/DDBJ databases">
        <title>Genome Sequence of the Brown Rot Fungal Pathogen Monilinia laxa.</title>
        <authorList>
            <person name="De Miccolis Angelini R.M."/>
            <person name="Landi L."/>
            <person name="Abate D."/>
            <person name="Pollastro S."/>
            <person name="Romanazzi G."/>
            <person name="Faretra F."/>
        </authorList>
    </citation>
    <scope>NUCLEOTIDE SEQUENCE [LARGE SCALE GENOMIC DNA]</scope>
    <source>
        <strain evidence="1 2">Mlax316</strain>
    </source>
</reference>
<dbReference type="EMBL" id="VIGI01000013">
    <property type="protein sequence ID" value="KAB8292408.1"/>
    <property type="molecule type" value="Genomic_DNA"/>
</dbReference>
<dbReference type="AlphaFoldDB" id="A0A5N6JTK6"/>
<sequence>MGPLTLAASHNLVSDSVFGYQTNPPTQQVETIGSWQLEGLNKHSWTLSKDLRKLIQKTFLSFPFLFVILTHSFQLYQVPDQTSLLHQLVISCGVIDKLQPFKVNEYKVNEYNDKLLTIHLEHLQIAVPLQSFLETAKLLQDYQYLNNRIYLLYFKVLSSSDHRSLSYHTNPRKNASDPRNRSHLHCCSHRPHRCKYQSEKNNNNNFFLQHPSISIRKQNYRTTSYSRTPHTLTIKSTAKGYGCHDTMEAFGYTYRI</sequence>
<proteinExistence type="predicted"/>
<evidence type="ECO:0000313" key="1">
    <source>
        <dbReference type="EMBL" id="KAB8292408.1"/>
    </source>
</evidence>
<evidence type="ECO:0000313" key="2">
    <source>
        <dbReference type="Proteomes" id="UP000326757"/>
    </source>
</evidence>
<name>A0A5N6JTK6_MONLA</name>
<protein>
    <submittedName>
        <fullName evidence="1">Uncharacterized protein</fullName>
    </submittedName>
</protein>